<protein>
    <submittedName>
        <fullName evidence="5">AraC family transcriptional regulator</fullName>
    </submittedName>
</protein>
<dbReference type="InterPro" id="IPR037923">
    <property type="entry name" value="HTH-like"/>
</dbReference>
<dbReference type="PANTHER" id="PTHR43280:SF2">
    <property type="entry name" value="HTH-TYPE TRANSCRIPTIONAL REGULATOR EXSA"/>
    <property type="match status" value="1"/>
</dbReference>
<dbReference type="PROSITE" id="PS00041">
    <property type="entry name" value="HTH_ARAC_FAMILY_1"/>
    <property type="match status" value="1"/>
</dbReference>
<gene>
    <name evidence="5" type="ORF">FPZ49_11585</name>
</gene>
<dbReference type="SUPFAM" id="SSF51215">
    <property type="entry name" value="Regulatory protein AraC"/>
    <property type="match status" value="1"/>
</dbReference>
<comment type="caution">
    <text evidence="5">The sequence shown here is derived from an EMBL/GenBank/DDBJ whole genome shotgun (WGS) entry which is preliminary data.</text>
</comment>
<dbReference type="RefSeq" id="WP_144846687.1">
    <property type="nucleotide sequence ID" value="NZ_VNJI01000012.1"/>
</dbReference>
<evidence type="ECO:0000256" key="3">
    <source>
        <dbReference type="ARBA" id="ARBA00023163"/>
    </source>
</evidence>
<dbReference type="SMART" id="SM00342">
    <property type="entry name" value="HTH_ARAC"/>
    <property type="match status" value="1"/>
</dbReference>
<dbReference type="EMBL" id="VNJI01000012">
    <property type="protein sequence ID" value="TVY09678.1"/>
    <property type="molecule type" value="Genomic_DNA"/>
</dbReference>
<keyword evidence="2" id="KW-0238">DNA-binding</keyword>
<sequence length="265" mass="30336">MTANLLTCGYSYHKERFYNQFKSGLLTYLFRLQTEGSSVAVINGQTLQLGVGDLLLLSPGDKYELTVEEREVTAKGNVIASGDYYIFCEGSWIDEWWKRNGKRSMVRIDPDERLLALWRQLVLEQRRRQQENNEELIGYLLRSLCLMLDRAAQEISPATGPSFTAARLKRFIEEHATLTFKVEDAAKQAGLSVSRAVHLFKACYGKTMMEYALDIRLSTALERMKYTAMTLEQIAESCGFGSYSYFHRVFKERYGVSPGSYRSDS</sequence>
<evidence type="ECO:0000259" key="4">
    <source>
        <dbReference type="PROSITE" id="PS01124"/>
    </source>
</evidence>
<dbReference type="PRINTS" id="PR00032">
    <property type="entry name" value="HTHARAC"/>
</dbReference>
<name>A0A559KC14_9BACL</name>
<evidence type="ECO:0000256" key="2">
    <source>
        <dbReference type="ARBA" id="ARBA00023125"/>
    </source>
</evidence>
<dbReference type="GO" id="GO:0043565">
    <property type="term" value="F:sequence-specific DNA binding"/>
    <property type="evidence" value="ECO:0007669"/>
    <property type="project" value="InterPro"/>
</dbReference>
<dbReference type="GO" id="GO:0003700">
    <property type="term" value="F:DNA-binding transcription factor activity"/>
    <property type="evidence" value="ECO:0007669"/>
    <property type="project" value="InterPro"/>
</dbReference>
<organism evidence="5 6">
    <name type="scientific">Paenibacillus cremeus</name>
    <dbReference type="NCBI Taxonomy" id="2163881"/>
    <lineage>
        <taxon>Bacteria</taxon>
        <taxon>Bacillati</taxon>
        <taxon>Bacillota</taxon>
        <taxon>Bacilli</taxon>
        <taxon>Bacillales</taxon>
        <taxon>Paenibacillaceae</taxon>
        <taxon>Paenibacillus</taxon>
    </lineage>
</organism>
<dbReference type="Pfam" id="PF02311">
    <property type="entry name" value="AraC_binding"/>
    <property type="match status" value="1"/>
</dbReference>
<dbReference type="AlphaFoldDB" id="A0A559KC14"/>
<dbReference type="InterPro" id="IPR018062">
    <property type="entry name" value="HTH_AraC-typ_CS"/>
</dbReference>
<accession>A0A559KC14</accession>
<reference evidence="5 6" key="1">
    <citation type="submission" date="2019-07" db="EMBL/GenBank/DDBJ databases">
        <authorList>
            <person name="Kim J."/>
        </authorList>
    </citation>
    <scope>NUCLEOTIDE SEQUENCE [LARGE SCALE GENOMIC DNA]</scope>
    <source>
        <strain evidence="5 6">JC52</strain>
    </source>
</reference>
<dbReference type="Proteomes" id="UP000317036">
    <property type="component" value="Unassembled WGS sequence"/>
</dbReference>
<proteinExistence type="predicted"/>
<keyword evidence="6" id="KW-1185">Reference proteome</keyword>
<dbReference type="SUPFAM" id="SSF46689">
    <property type="entry name" value="Homeodomain-like"/>
    <property type="match status" value="2"/>
</dbReference>
<feature type="domain" description="HTH araC/xylS-type" evidence="4">
    <location>
        <begin position="166"/>
        <end position="264"/>
    </location>
</feature>
<keyword evidence="1" id="KW-0805">Transcription regulation</keyword>
<dbReference type="OrthoDB" id="345364at2"/>
<evidence type="ECO:0000313" key="5">
    <source>
        <dbReference type="EMBL" id="TVY09678.1"/>
    </source>
</evidence>
<keyword evidence="3" id="KW-0804">Transcription</keyword>
<dbReference type="InterPro" id="IPR003313">
    <property type="entry name" value="AraC-bd"/>
</dbReference>
<dbReference type="Gene3D" id="1.10.10.60">
    <property type="entry name" value="Homeodomain-like"/>
    <property type="match status" value="2"/>
</dbReference>
<dbReference type="InterPro" id="IPR009057">
    <property type="entry name" value="Homeodomain-like_sf"/>
</dbReference>
<dbReference type="PROSITE" id="PS01124">
    <property type="entry name" value="HTH_ARAC_FAMILY_2"/>
    <property type="match status" value="1"/>
</dbReference>
<dbReference type="Pfam" id="PF12833">
    <property type="entry name" value="HTH_18"/>
    <property type="match status" value="1"/>
</dbReference>
<dbReference type="InterPro" id="IPR020449">
    <property type="entry name" value="Tscrpt_reg_AraC-type_HTH"/>
</dbReference>
<evidence type="ECO:0000256" key="1">
    <source>
        <dbReference type="ARBA" id="ARBA00023015"/>
    </source>
</evidence>
<dbReference type="InterPro" id="IPR018060">
    <property type="entry name" value="HTH_AraC"/>
</dbReference>
<dbReference type="PANTHER" id="PTHR43280">
    <property type="entry name" value="ARAC-FAMILY TRANSCRIPTIONAL REGULATOR"/>
    <property type="match status" value="1"/>
</dbReference>
<evidence type="ECO:0000313" key="6">
    <source>
        <dbReference type="Proteomes" id="UP000317036"/>
    </source>
</evidence>